<sequence length="595" mass="60674">MTLLRIPGGLVLPPPPAAAAGPLLPCPLPACLYLPLVQADGRPLQRLAAPGQTVRRGTPLALGQDAAATALPAPASGRIVDLLPLDLPGGGQAPALLLQPEGRDEAAAFAPLPDWQAQSPAALRRRLAEAGLTGLGGAGFPAALKLNHQVRTLILNGAECEPYIGCDEALLRARAAEVVAGAALLARIVDAAEVVIALEDRMHEAAAAVAAALAQWPGLRLQPVPTVYPQGGERQLIQVVCGREVPSGRWPPAMGVLVHNVATAQAAWRAVVHGEALTTRIVSVGGRGVAVPGNYEVRLGTLVEDLIAAAGGYTAQAARLVLGGPLMGQALPHDRIALDARANSVLVLGEDDIRPHAPQQPCIRCGDCARACPVQLQPQELLRLLDGGDLDGAAALGLRDCIECGCCAYVCPSQIPLVDSYRRGKSELARRGAERARADLARARYEARQRRLQREQAEKVARVAARREAVQQEQATAASAAAVVAPGADSIAPGAPAVSSAAVAADNTNPANTASAVPAPSTAMDKSAVLAAIARGRAKRAAAAAAPESTAPPHAAAADGAPAPATGNPATASAAPDDAEARPPAPAQKPAEPSP</sequence>
<keyword evidence="8" id="KW-1278">Translocase</keyword>
<dbReference type="Proteomes" id="UP001165498">
    <property type="component" value="Unassembled WGS sequence"/>
</dbReference>
<dbReference type="Gene3D" id="3.40.50.11540">
    <property type="entry name" value="NADH-ubiquinone oxidoreductase 51kDa subunit"/>
    <property type="match status" value="1"/>
</dbReference>
<evidence type="ECO:0000313" key="12">
    <source>
        <dbReference type="EMBL" id="MCQ4166863.1"/>
    </source>
</evidence>
<dbReference type="Pfam" id="PF12838">
    <property type="entry name" value="Fer4_7"/>
    <property type="match status" value="1"/>
</dbReference>
<evidence type="ECO:0000256" key="5">
    <source>
        <dbReference type="ARBA" id="ARBA00022982"/>
    </source>
</evidence>
<name>A0ABT1QX55_9GAMM</name>
<dbReference type="NCBIfam" id="NF003454">
    <property type="entry name" value="PRK05035.1"/>
    <property type="match status" value="1"/>
</dbReference>
<dbReference type="PANTHER" id="PTHR43034:SF2">
    <property type="entry name" value="ION-TRANSLOCATING OXIDOREDUCTASE COMPLEX SUBUNIT C"/>
    <property type="match status" value="1"/>
</dbReference>
<keyword evidence="8" id="KW-0997">Cell inner membrane</keyword>
<organism evidence="12 13">
    <name type="scientific">Tahibacter harae</name>
    <dbReference type="NCBI Taxonomy" id="2963937"/>
    <lineage>
        <taxon>Bacteria</taxon>
        <taxon>Pseudomonadati</taxon>
        <taxon>Pseudomonadota</taxon>
        <taxon>Gammaproteobacteria</taxon>
        <taxon>Lysobacterales</taxon>
        <taxon>Rhodanobacteraceae</taxon>
        <taxon>Tahibacter</taxon>
    </lineage>
</organism>
<protein>
    <recommendedName>
        <fullName evidence="8">Ion-translocating oxidoreductase complex subunit C</fullName>
        <ecNumber evidence="8">7.-.-.-</ecNumber>
    </recommendedName>
    <alternativeName>
        <fullName evidence="8">Rnf electron transport complex subunit C</fullName>
    </alternativeName>
</protein>
<comment type="subcellular location">
    <subcellularLocation>
        <location evidence="8">Cell inner membrane</location>
        <topology evidence="8">Peripheral membrane protein</topology>
    </subcellularLocation>
</comment>
<feature type="binding site" evidence="8">
    <location>
        <position position="404"/>
    </location>
    <ligand>
        <name>[4Fe-4S] cluster</name>
        <dbReference type="ChEBI" id="CHEBI:49883"/>
        <label>2</label>
    </ligand>
</feature>
<dbReference type="RefSeq" id="WP_255916052.1">
    <property type="nucleotide sequence ID" value="NZ_JANFQO010000022.1"/>
</dbReference>
<feature type="compositionally biased region" description="Low complexity" evidence="9">
    <location>
        <begin position="541"/>
        <end position="576"/>
    </location>
</feature>
<feature type="binding site" evidence="8">
    <location>
        <position position="407"/>
    </location>
    <ligand>
        <name>[4Fe-4S] cluster</name>
        <dbReference type="ChEBI" id="CHEBI:49883"/>
        <label>2</label>
    </ligand>
</feature>
<dbReference type="SUPFAM" id="SSF46548">
    <property type="entry name" value="alpha-helical ferredoxin"/>
    <property type="match status" value="1"/>
</dbReference>
<comment type="cofactor">
    <cofactor evidence="8">
        <name>[4Fe-4S] cluster</name>
        <dbReference type="ChEBI" id="CHEBI:49883"/>
    </cofactor>
    <text evidence="8">Binds 2 [4Fe-4S] clusters per subunit.</text>
</comment>
<dbReference type="Gene3D" id="3.30.70.20">
    <property type="match status" value="1"/>
</dbReference>
<dbReference type="SUPFAM" id="SSF142019">
    <property type="entry name" value="Nqo1 FMN-binding domain-like"/>
    <property type="match status" value="1"/>
</dbReference>
<dbReference type="HAMAP" id="MF_00461">
    <property type="entry name" value="RsxC_RnfC"/>
    <property type="match status" value="1"/>
</dbReference>
<evidence type="ECO:0000313" key="13">
    <source>
        <dbReference type="Proteomes" id="UP001165498"/>
    </source>
</evidence>
<evidence type="ECO:0000256" key="2">
    <source>
        <dbReference type="ARBA" id="ARBA00022485"/>
    </source>
</evidence>
<dbReference type="InterPro" id="IPR026902">
    <property type="entry name" value="RnfC_N"/>
</dbReference>
<comment type="similarity">
    <text evidence="8">Belongs to the 4Fe4S bacterial-type ferredoxin family. RnfC subfamily.</text>
</comment>
<keyword evidence="13" id="KW-1185">Reference proteome</keyword>
<dbReference type="EC" id="7.-.-.-" evidence="8"/>
<evidence type="ECO:0000256" key="4">
    <source>
        <dbReference type="ARBA" id="ARBA00022737"/>
    </source>
</evidence>
<evidence type="ECO:0000256" key="3">
    <source>
        <dbReference type="ARBA" id="ARBA00022723"/>
    </source>
</evidence>
<dbReference type="InterPro" id="IPR011538">
    <property type="entry name" value="Nuo51_FMN-bd"/>
</dbReference>
<evidence type="ECO:0000256" key="8">
    <source>
        <dbReference type="HAMAP-Rule" id="MF_00461"/>
    </source>
</evidence>
<proteinExistence type="inferred from homology"/>
<feature type="compositionally biased region" description="Pro residues" evidence="9">
    <location>
        <begin position="583"/>
        <end position="595"/>
    </location>
</feature>
<feature type="binding site" evidence="8">
    <location>
        <position position="411"/>
    </location>
    <ligand>
        <name>[4Fe-4S] cluster</name>
        <dbReference type="ChEBI" id="CHEBI:49883"/>
        <label>1</label>
    </ligand>
</feature>
<keyword evidence="2 8" id="KW-0004">4Fe-4S</keyword>
<comment type="function">
    <text evidence="8">Part of a membrane-bound complex that couples electron transfer with translocation of ions across the membrane.</text>
</comment>
<accession>A0ABT1QX55</accession>
<feature type="domain" description="4Fe-4S ferredoxin-type" evidence="11">
    <location>
        <begin position="353"/>
        <end position="381"/>
    </location>
</feature>
<dbReference type="PROSITE" id="PS00198">
    <property type="entry name" value="4FE4S_FER_1"/>
    <property type="match status" value="1"/>
</dbReference>
<dbReference type="SUPFAM" id="SSF142984">
    <property type="entry name" value="Nqo1 middle domain-like"/>
    <property type="match status" value="1"/>
</dbReference>
<dbReference type="Pfam" id="PF01512">
    <property type="entry name" value="Complex1_51K"/>
    <property type="match status" value="1"/>
</dbReference>
<dbReference type="InterPro" id="IPR037225">
    <property type="entry name" value="Nuo51_FMN-bd_sf"/>
</dbReference>
<keyword evidence="3 8" id="KW-0479">Metal-binding</keyword>
<dbReference type="InterPro" id="IPR010208">
    <property type="entry name" value="Ion_transpt_RnfC/RsxC"/>
</dbReference>
<dbReference type="NCBIfam" id="TIGR01945">
    <property type="entry name" value="rnfC"/>
    <property type="match status" value="1"/>
</dbReference>
<dbReference type="InterPro" id="IPR019554">
    <property type="entry name" value="Soluble_ligand-bd"/>
</dbReference>
<feature type="binding site" evidence="8">
    <location>
        <position position="362"/>
    </location>
    <ligand>
        <name>[4Fe-4S] cluster</name>
        <dbReference type="ChEBI" id="CHEBI:49883"/>
        <label>1</label>
    </ligand>
</feature>
<evidence type="ECO:0000256" key="1">
    <source>
        <dbReference type="ARBA" id="ARBA00022448"/>
    </source>
</evidence>
<reference evidence="12" key="1">
    <citation type="submission" date="2022-07" db="EMBL/GenBank/DDBJ databases">
        <title>Tahibacter sp., a new gammaproteobacterium isolated from the silt sample collected at pig farm.</title>
        <authorList>
            <person name="Chen H."/>
        </authorList>
    </citation>
    <scope>NUCLEOTIDE SEQUENCE</scope>
    <source>
        <strain evidence="12">P2K</strain>
    </source>
</reference>
<dbReference type="EMBL" id="JANFQO010000022">
    <property type="protein sequence ID" value="MCQ4166863.1"/>
    <property type="molecule type" value="Genomic_DNA"/>
</dbReference>
<feature type="binding site" evidence="8">
    <location>
        <position position="365"/>
    </location>
    <ligand>
        <name>[4Fe-4S] cluster</name>
        <dbReference type="ChEBI" id="CHEBI:49883"/>
        <label>1</label>
    </ligand>
</feature>
<dbReference type="Gene3D" id="3.10.20.600">
    <property type="match status" value="1"/>
</dbReference>
<keyword evidence="8" id="KW-1003">Cell membrane</keyword>
<dbReference type="Pfam" id="PF13375">
    <property type="entry name" value="RnfC_N"/>
    <property type="match status" value="1"/>
</dbReference>
<keyword evidence="6 8" id="KW-0408">Iron</keyword>
<evidence type="ECO:0000256" key="10">
    <source>
        <dbReference type="SAM" id="SignalP"/>
    </source>
</evidence>
<keyword evidence="1 8" id="KW-0813">Transport</keyword>
<keyword evidence="4 8" id="KW-0677">Repeat</keyword>
<evidence type="ECO:0000256" key="6">
    <source>
        <dbReference type="ARBA" id="ARBA00023004"/>
    </source>
</evidence>
<feature type="region of interest" description="Disordered" evidence="9">
    <location>
        <begin position="541"/>
        <end position="595"/>
    </location>
</feature>
<evidence type="ECO:0000256" key="9">
    <source>
        <dbReference type="SAM" id="MobiDB-lite"/>
    </source>
</evidence>
<feature type="signal peptide" evidence="10">
    <location>
        <begin position="1"/>
        <end position="19"/>
    </location>
</feature>
<feature type="domain" description="4Fe-4S ferredoxin-type" evidence="11">
    <location>
        <begin position="392"/>
        <end position="421"/>
    </location>
</feature>
<evidence type="ECO:0000259" key="11">
    <source>
        <dbReference type="PROSITE" id="PS51379"/>
    </source>
</evidence>
<feature type="binding site" evidence="8">
    <location>
        <position position="372"/>
    </location>
    <ligand>
        <name>[4Fe-4S] cluster</name>
        <dbReference type="ChEBI" id="CHEBI:49883"/>
        <label>2</label>
    </ligand>
</feature>
<keyword evidence="8" id="KW-0472">Membrane</keyword>
<keyword evidence="7 8" id="KW-0411">Iron-sulfur</keyword>
<evidence type="ECO:0000256" key="7">
    <source>
        <dbReference type="ARBA" id="ARBA00023014"/>
    </source>
</evidence>
<keyword evidence="10" id="KW-0732">Signal</keyword>
<feature type="binding site" evidence="8">
    <location>
        <position position="401"/>
    </location>
    <ligand>
        <name>[4Fe-4S] cluster</name>
        <dbReference type="ChEBI" id="CHEBI:49883"/>
        <label>2</label>
    </ligand>
</feature>
<keyword evidence="5 8" id="KW-0249">Electron transport</keyword>
<dbReference type="InterPro" id="IPR017896">
    <property type="entry name" value="4Fe4S_Fe-S-bd"/>
</dbReference>
<feature type="chain" id="PRO_5046349465" description="Ion-translocating oxidoreductase complex subunit C" evidence="10">
    <location>
        <begin position="20"/>
        <end position="595"/>
    </location>
</feature>
<dbReference type="PROSITE" id="PS51379">
    <property type="entry name" value="4FE4S_FER_2"/>
    <property type="match status" value="2"/>
</dbReference>
<comment type="subunit">
    <text evidence="8">The complex is composed of six subunits: RnfA, RnfB, RnfC, RnfD, RnfE and RnfG.</text>
</comment>
<gene>
    <name evidence="12" type="primary">rsxC</name>
    <name evidence="8" type="synonym">rnfC</name>
    <name evidence="12" type="ORF">NM961_19290</name>
</gene>
<dbReference type="Pfam" id="PF10531">
    <property type="entry name" value="SLBB"/>
    <property type="match status" value="1"/>
</dbReference>
<feature type="binding site" evidence="8">
    <location>
        <position position="368"/>
    </location>
    <ligand>
        <name>[4Fe-4S] cluster</name>
        <dbReference type="ChEBI" id="CHEBI:49883"/>
        <label>1</label>
    </ligand>
</feature>
<comment type="caution">
    <text evidence="12">The sequence shown here is derived from an EMBL/GenBank/DDBJ whole genome shotgun (WGS) entry which is preliminary data.</text>
</comment>
<dbReference type="InterPro" id="IPR017900">
    <property type="entry name" value="4Fe4S_Fe_S_CS"/>
</dbReference>
<dbReference type="PANTHER" id="PTHR43034">
    <property type="entry name" value="ION-TRANSLOCATING OXIDOREDUCTASE COMPLEX SUBUNIT C"/>
    <property type="match status" value="1"/>
</dbReference>